<gene>
    <name evidence="1" type="ORF">IME_062</name>
</gene>
<evidence type="ECO:0000313" key="2">
    <source>
        <dbReference type="Proteomes" id="UP000026980"/>
    </source>
</evidence>
<dbReference type="EMBL" id="KJ010489">
    <property type="protein sequence ID" value="AIA65129.1"/>
    <property type="molecule type" value="Genomic_DNA"/>
</dbReference>
<dbReference type="GeneID" id="19686098"/>
<sequence length="71" mass="8290">MKKYLIYTLNDTEPFVVETEKDLIKDFCYAWNAGEPLYVEHKKELLGMGTYNYSVMMNVNNIVSVTTSEKE</sequence>
<name>A0A060AI97_9CAUD</name>
<dbReference type="Proteomes" id="UP000026980">
    <property type="component" value="Segment"/>
</dbReference>
<proteinExistence type="predicted"/>
<protein>
    <submittedName>
        <fullName evidence="1">Uncharacterized protein</fullName>
    </submittedName>
</protein>
<dbReference type="OrthoDB" id="40391at10239"/>
<keyword evidence="2" id="KW-1185">Reference proteome</keyword>
<reference evidence="1 2" key="1">
    <citation type="journal article" date="2014" name="J. Gen. Virol.">
        <title>Characterization and complete genome sequence analysis of novel bacteriophage IME-EFm1 infecting Enterococcus faecium.</title>
        <authorList>
            <person name="Wang Y."/>
            <person name="Wang W."/>
            <person name="Lv Y."/>
            <person name="Zheng W."/>
            <person name="Mi Z."/>
            <person name="Pei G."/>
            <person name="An X."/>
            <person name="Xu X."/>
            <person name="Han C."/>
            <person name="Liu J."/>
            <person name="Zhou C."/>
            <person name="Tong Y."/>
        </authorList>
    </citation>
    <scope>NUCLEOTIDE SEQUENCE [LARGE SCALE GENOMIC DNA]</scope>
</reference>
<dbReference type="KEGG" id="vg:19686098"/>
<evidence type="ECO:0000313" key="1">
    <source>
        <dbReference type="EMBL" id="AIA65129.1"/>
    </source>
</evidence>
<accession>A0A060AI97</accession>
<dbReference type="RefSeq" id="YP_009042710.1">
    <property type="nucleotide sequence ID" value="NC_024356.1"/>
</dbReference>
<organism evidence="1 2">
    <name type="scientific">Enterococcus phage IME-EFm1</name>
    <dbReference type="NCBI Taxonomy" id="1445858"/>
    <lineage>
        <taxon>Viruses</taxon>
        <taxon>Duplodnaviria</taxon>
        <taxon>Heunggongvirae</taxon>
        <taxon>Uroviricota</taxon>
        <taxon>Caudoviricetes</taxon>
        <taxon>Efemunavirus</taxon>
        <taxon>Efemunavirus Efm1</taxon>
    </lineage>
</organism>